<protein>
    <submittedName>
        <fullName evidence="5">Gfo/Idh/MocA family oxidoreductase</fullName>
    </submittedName>
</protein>
<dbReference type="Pfam" id="PF22725">
    <property type="entry name" value="GFO_IDH_MocA_C3"/>
    <property type="match status" value="1"/>
</dbReference>
<dbReference type="RefSeq" id="WP_199114478.1">
    <property type="nucleotide sequence ID" value="NZ_JAELVQ010000006.1"/>
</dbReference>
<dbReference type="InterPro" id="IPR055170">
    <property type="entry name" value="GFO_IDH_MocA-like_dom"/>
</dbReference>
<evidence type="ECO:0000259" key="3">
    <source>
        <dbReference type="Pfam" id="PF01408"/>
    </source>
</evidence>
<dbReference type="Proteomes" id="UP000610931">
    <property type="component" value="Unassembled WGS sequence"/>
</dbReference>
<dbReference type="InterPro" id="IPR036291">
    <property type="entry name" value="NAD(P)-bd_dom_sf"/>
</dbReference>
<proteinExistence type="inferred from homology"/>
<keyword evidence="2" id="KW-0560">Oxidoreductase</keyword>
<evidence type="ECO:0000259" key="4">
    <source>
        <dbReference type="Pfam" id="PF22725"/>
    </source>
</evidence>
<dbReference type="AlphaFoldDB" id="A0A8J7LNB8"/>
<evidence type="ECO:0000256" key="1">
    <source>
        <dbReference type="ARBA" id="ARBA00010928"/>
    </source>
</evidence>
<dbReference type="InterPro" id="IPR051317">
    <property type="entry name" value="Gfo/Idh/MocA_oxidoreduct"/>
</dbReference>
<keyword evidence="6" id="KW-1185">Reference proteome</keyword>
<comment type="similarity">
    <text evidence="1">Belongs to the Gfo/Idh/MocA family.</text>
</comment>
<dbReference type="Gene3D" id="3.40.50.720">
    <property type="entry name" value="NAD(P)-binding Rossmann-like Domain"/>
    <property type="match status" value="1"/>
</dbReference>
<dbReference type="GO" id="GO:0016491">
    <property type="term" value="F:oxidoreductase activity"/>
    <property type="evidence" value="ECO:0007669"/>
    <property type="project" value="UniProtKB-KW"/>
</dbReference>
<dbReference type="PANTHER" id="PTHR43708">
    <property type="entry name" value="CONSERVED EXPRESSED OXIDOREDUCTASE (EUROFUNG)"/>
    <property type="match status" value="1"/>
</dbReference>
<evidence type="ECO:0000313" key="6">
    <source>
        <dbReference type="Proteomes" id="UP000610931"/>
    </source>
</evidence>
<dbReference type="PANTHER" id="PTHR43708:SF5">
    <property type="entry name" value="CONSERVED EXPRESSED OXIDOREDUCTASE (EUROFUNG)-RELATED"/>
    <property type="match status" value="1"/>
</dbReference>
<feature type="domain" description="Gfo/Idh/MocA-like oxidoreductase N-terminal" evidence="3">
    <location>
        <begin position="17"/>
        <end position="134"/>
    </location>
</feature>
<gene>
    <name evidence="5" type="ORF">JF259_06380</name>
</gene>
<accession>A0A8J7LNB8</accession>
<dbReference type="SUPFAM" id="SSF51735">
    <property type="entry name" value="NAD(P)-binding Rossmann-fold domains"/>
    <property type="match status" value="1"/>
</dbReference>
<dbReference type="SUPFAM" id="SSF55347">
    <property type="entry name" value="Glyceraldehyde-3-phosphate dehydrogenase-like, C-terminal domain"/>
    <property type="match status" value="1"/>
</dbReference>
<sequence length="358" mass="39630">MIPIISKQELPKTNIPIVIIGAGGIVKDAHLPAYKKAGFDVIGIYDLYPDNSKALSEQYNIKTVCHTIESLVALGKEHHAIFDMAVPASEIANILPKLPDNSAVLIQKPMGENLQNAEHILSICKSKNLTAAINFQLRFAPFVNAARSIINSGAIGEVYDMKVKLCTYTPWHLWDFLAKISRVEILYHSIHYIDVIRSFLGDPKGIMAKTVKHPSSRVASTRSSILFDYGDEISASINTNHDHNFGKEHQESFIKWEGTKGVIIAKMGLLLDYPHGVPDAFEYCVLDEHGKPEWHSATIEGSWFPDAFIGTMSNVMQFVEGSQDVLVSSVEDAIKTMEIVEIAYQSSDSGSKTLMAKK</sequence>
<dbReference type="GO" id="GO:0000166">
    <property type="term" value="F:nucleotide binding"/>
    <property type="evidence" value="ECO:0007669"/>
    <property type="project" value="InterPro"/>
</dbReference>
<feature type="domain" description="GFO/IDH/MocA-like oxidoreductase" evidence="4">
    <location>
        <begin position="144"/>
        <end position="263"/>
    </location>
</feature>
<evidence type="ECO:0000256" key="2">
    <source>
        <dbReference type="ARBA" id="ARBA00023002"/>
    </source>
</evidence>
<comment type="caution">
    <text evidence="5">The sequence shown here is derived from an EMBL/GenBank/DDBJ whole genome shotgun (WGS) entry which is preliminary data.</text>
</comment>
<reference evidence="5" key="1">
    <citation type="submission" date="2020-12" db="EMBL/GenBank/DDBJ databases">
        <title>Snuella sp. nov., isolated from sediment in Incheon.</title>
        <authorList>
            <person name="Kim W."/>
        </authorList>
    </citation>
    <scope>NUCLEOTIDE SEQUENCE</scope>
    <source>
        <strain evidence="5">CAU 1569</strain>
    </source>
</reference>
<dbReference type="Pfam" id="PF01408">
    <property type="entry name" value="GFO_IDH_MocA"/>
    <property type="match status" value="1"/>
</dbReference>
<dbReference type="Gene3D" id="3.30.360.10">
    <property type="entry name" value="Dihydrodipicolinate Reductase, domain 2"/>
    <property type="match status" value="1"/>
</dbReference>
<evidence type="ECO:0000313" key="5">
    <source>
        <dbReference type="EMBL" id="MBJ6367708.1"/>
    </source>
</evidence>
<name>A0A8J7LNB8_9FLAO</name>
<dbReference type="EMBL" id="JAELVQ010000006">
    <property type="protein sequence ID" value="MBJ6367708.1"/>
    <property type="molecule type" value="Genomic_DNA"/>
</dbReference>
<dbReference type="InterPro" id="IPR000683">
    <property type="entry name" value="Gfo/Idh/MocA-like_OxRdtase_N"/>
</dbReference>
<organism evidence="5 6">
    <name type="scientific">Snuella sedimenti</name>
    <dbReference type="NCBI Taxonomy" id="2798802"/>
    <lineage>
        <taxon>Bacteria</taxon>
        <taxon>Pseudomonadati</taxon>
        <taxon>Bacteroidota</taxon>
        <taxon>Flavobacteriia</taxon>
        <taxon>Flavobacteriales</taxon>
        <taxon>Flavobacteriaceae</taxon>
        <taxon>Snuella</taxon>
    </lineage>
</organism>